<comment type="caution">
    <text evidence="3">The sequence shown here is derived from an EMBL/GenBank/DDBJ whole genome shotgun (WGS) entry which is preliminary data.</text>
</comment>
<evidence type="ECO:0000259" key="2">
    <source>
        <dbReference type="Pfam" id="PF26340"/>
    </source>
</evidence>
<dbReference type="InterPro" id="IPR058813">
    <property type="entry name" value="DNA-SBD_ScoMcrA"/>
</dbReference>
<dbReference type="EMBL" id="SOAX01000001">
    <property type="protein sequence ID" value="TDT44547.1"/>
    <property type="molecule type" value="Genomic_DNA"/>
</dbReference>
<name>A0A4R7K393_9GAMM</name>
<dbReference type="AlphaFoldDB" id="A0A4R7K393"/>
<evidence type="ECO:0000313" key="3">
    <source>
        <dbReference type="EMBL" id="TDT44547.1"/>
    </source>
</evidence>
<dbReference type="OrthoDB" id="529575at2"/>
<accession>A0A4R7K393</accession>
<sequence>MSLLDYERRFSQLRANSAGGHKSPHKVAMLTVVIDLIASGDIASNHIPFSEQLKTRFIERLKELGTSNDRPNPHLPFFHLRSEGFWHHQVRPGKSEQYGQLSTVGGPGAIEEHILYAYLDDELFELLQNQYVRELLREALLTNLDDQARAKILRQGNGWDWLECEFTVADYLDMLHKQLAGEQYSKKKHREALKQRLNGRSDSSIEYKHQNISAILVELGLPYIPGYKPASNYQAQLKRAVLAHIAARPGDLTDLSTPAETTPSTPGVINWEKVLDPDLPEQLPQVREPQRQYLARNLNFSEREQRNRKLGERGESFVIDFEQYRLTQAGRQDLAREISWASRDNGDGLGYDILSFDPISEHPLFLEVKTTQSGKYQPFYISENERAFSNDYSDEYRLYRVYQFGDQPKLFVLPGAIEQYAALLPQQYRVSFG</sequence>
<reference evidence="3 4" key="1">
    <citation type="submission" date="2019-03" db="EMBL/GenBank/DDBJ databases">
        <title>Genomic Encyclopedia of Type Strains, Phase IV (KMG-IV): sequencing the most valuable type-strain genomes for metagenomic binning, comparative biology and taxonomic classification.</title>
        <authorList>
            <person name="Goeker M."/>
        </authorList>
    </citation>
    <scope>NUCLEOTIDE SEQUENCE [LARGE SCALE GENOMIC DNA]</scope>
    <source>
        <strain evidence="3 4">DSM 15505</strain>
    </source>
</reference>
<dbReference type="Proteomes" id="UP000295830">
    <property type="component" value="Unassembled WGS sequence"/>
</dbReference>
<dbReference type="Pfam" id="PF13020">
    <property type="entry name" value="NOV_C"/>
    <property type="match status" value="1"/>
</dbReference>
<protein>
    <submittedName>
        <fullName evidence="3">Uncharacterized protein DUF3883</fullName>
    </submittedName>
</protein>
<dbReference type="Pfam" id="PF26340">
    <property type="entry name" value="DNA-SBD_ScoMcrA"/>
    <property type="match status" value="1"/>
</dbReference>
<evidence type="ECO:0000259" key="1">
    <source>
        <dbReference type="Pfam" id="PF13020"/>
    </source>
</evidence>
<feature type="domain" description="Protein NO VEIN C-terminal" evidence="1">
    <location>
        <begin position="314"/>
        <end position="412"/>
    </location>
</feature>
<evidence type="ECO:0000313" key="4">
    <source>
        <dbReference type="Proteomes" id="UP000295830"/>
    </source>
</evidence>
<gene>
    <name evidence="3" type="ORF">DES49_0657</name>
</gene>
<dbReference type="RefSeq" id="WP_133734919.1">
    <property type="nucleotide sequence ID" value="NZ_SOAX01000001.1"/>
</dbReference>
<keyword evidence="4" id="KW-1185">Reference proteome</keyword>
<organism evidence="3 4">
    <name type="scientific">Halospina denitrificans</name>
    <dbReference type="NCBI Taxonomy" id="332522"/>
    <lineage>
        <taxon>Bacteria</taxon>
        <taxon>Pseudomonadati</taxon>
        <taxon>Pseudomonadota</taxon>
        <taxon>Gammaproteobacteria</taxon>
        <taxon>Halospina</taxon>
    </lineage>
</organism>
<dbReference type="InterPro" id="IPR024975">
    <property type="entry name" value="NOV_C"/>
</dbReference>
<feature type="domain" description="ScoMcrA-like DNA sulfur-binding" evidence="2">
    <location>
        <begin position="8"/>
        <end position="143"/>
    </location>
</feature>
<proteinExistence type="predicted"/>